<protein>
    <submittedName>
        <fullName evidence="1">Uncharacterized protein</fullName>
    </submittedName>
</protein>
<comment type="caution">
    <text evidence="1">The sequence shown here is derived from an EMBL/GenBank/DDBJ whole genome shotgun (WGS) entry which is preliminary data.</text>
</comment>
<organism evidence="1">
    <name type="scientific">marine sediment metagenome</name>
    <dbReference type="NCBI Taxonomy" id="412755"/>
    <lineage>
        <taxon>unclassified sequences</taxon>
        <taxon>metagenomes</taxon>
        <taxon>ecological metagenomes</taxon>
    </lineage>
</organism>
<reference evidence="1" key="1">
    <citation type="journal article" date="2015" name="Nature">
        <title>Complex archaea that bridge the gap between prokaryotes and eukaryotes.</title>
        <authorList>
            <person name="Spang A."/>
            <person name="Saw J.H."/>
            <person name="Jorgensen S.L."/>
            <person name="Zaremba-Niedzwiedzka K."/>
            <person name="Martijn J."/>
            <person name="Lind A.E."/>
            <person name="van Eijk R."/>
            <person name="Schleper C."/>
            <person name="Guy L."/>
            <person name="Ettema T.J."/>
        </authorList>
    </citation>
    <scope>NUCLEOTIDE SEQUENCE</scope>
</reference>
<gene>
    <name evidence="1" type="ORF">LCGC14_0811390</name>
</gene>
<dbReference type="AlphaFoldDB" id="A0A0F9STZ0"/>
<accession>A0A0F9STZ0</accession>
<dbReference type="EMBL" id="LAZR01002235">
    <property type="protein sequence ID" value="KKN32678.1"/>
    <property type="molecule type" value="Genomic_DNA"/>
</dbReference>
<sequence>MDNETAKQRHTLGPLEVRPDATSKAIFVYGPDGNAVASVRRRWRGGEEQLAYARLFVAAPELLEACQIAAGYFTSLPQHPDRGHDIANDLAVLKAAIAKAEGTAEMKG</sequence>
<evidence type="ECO:0000313" key="1">
    <source>
        <dbReference type="EMBL" id="KKN32678.1"/>
    </source>
</evidence>
<name>A0A0F9STZ0_9ZZZZ</name>
<proteinExistence type="predicted"/>